<dbReference type="Pfam" id="PF13349">
    <property type="entry name" value="DUF4097"/>
    <property type="match status" value="1"/>
</dbReference>
<proteinExistence type="predicted"/>
<dbReference type="Proteomes" id="UP000194841">
    <property type="component" value="Unassembled WGS sequence"/>
</dbReference>
<evidence type="ECO:0000259" key="2">
    <source>
        <dbReference type="Pfam" id="PF13349"/>
    </source>
</evidence>
<name>A0A244CPZ8_PSEDV</name>
<comment type="caution">
    <text evidence="3">The sequence shown here is derived from an EMBL/GenBank/DDBJ whole genome shotgun (WGS) entry which is preliminary data.</text>
</comment>
<feature type="signal peptide" evidence="1">
    <location>
        <begin position="1"/>
        <end position="20"/>
    </location>
</feature>
<dbReference type="InterPro" id="IPR025164">
    <property type="entry name" value="Toastrack_DUF4097"/>
</dbReference>
<dbReference type="AlphaFoldDB" id="A0A244CPZ8"/>
<dbReference type="OrthoDB" id="6194490at2"/>
<feature type="domain" description="DUF4097" evidence="2">
    <location>
        <begin position="78"/>
        <end position="311"/>
    </location>
</feature>
<organism evidence="3 4">
    <name type="scientific">Pseudoalteromonas ulvae</name>
    <dbReference type="NCBI Taxonomy" id="107327"/>
    <lineage>
        <taxon>Bacteria</taxon>
        <taxon>Pseudomonadati</taxon>
        <taxon>Pseudomonadota</taxon>
        <taxon>Gammaproteobacteria</taxon>
        <taxon>Alteromonadales</taxon>
        <taxon>Pseudoalteromonadaceae</taxon>
        <taxon>Pseudoalteromonas</taxon>
    </lineage>
</organism>
<dbReference type="RefSeq" id="WP_086744276.1">
    <property type="nucleotide sequence ID" value="NZ_MWPV01000003.1"/>
</dbReference>
<accession>A0A244CPZ8</accession>
<protein>
    <recommendedName>
        <fullName evidence="2">DUF4097 domain-containing protein</fullName>
    </recommendedName>
</protein>
<evidence type="ECO:0000313" key="3">
    <source>
        <dbReference type="EMBL" id="OUL57693.1"/>
    </source>
</evidence>
<evidence type="ECO:0000313" key="4">
    <source>
        <dbReference type="Proteomes" id="UP000194841"/>
    </source>
</evidence>
<sequence>MKKLLSSLSLFALLPLNLFAGEPINQTRAIPSNAQIKIESPTGLSEIKTWHKNEFSVQGELDDAALKYELVVENDEVVFEVKMPRRSNHRNSEGSQLTFFVPHDSQVHFEGINTQVMISGVQGGSDIETVNGEIEASNLGGDIRLNTVNGRIQGSGLNGDIRYSAVNGNIDDKDSKGTLRFEAVNGDLTSDTQALSLRAESVNGEINFTLANTQQVKINTVNGQTNVKVGALLLDAQIEIETVSGSVTLSLPKSLSAKVEVQAHAGGKISNSLTTDKVKKAKYGPSSSLKFDMGSAQADIEIDTINGHIRLKKN</sequence>
<feature type="chain" id="PRO_5012219031" description="DUF4097 domain-containing protein" evidence="1">
    <location>
        <begin position="21"/>
        <end position="314"/>
    </location>
</feature>
<keyword evidence="4" id="KW-1185">Reference proteome</keyword>
<gene>
    <name evidence="3" type="ORF">B1199_11580</name>
</gene>
<evidence type="ECO:0000256" key="1">
    <source>
        <dbReference type="SAM" id="SignalP"/>
    </source>
</evidence>
<reference evidence="3 4" key="1">
    <citation type="submission" date="2017-02" db="EMBL/GenBank/DDBJ databases">
        <title>Pseudoalteromonas ulvae TC14 Genome.</title>
        <authorList>
            <person name="Molmeret M."/>
        </authorList>
    </citation>
    <scope>NUCLEOTIDE SEQUENCE [LARGE SCALE GENOMIC DNA]</scope>
    <source>
        <strain evidence="3">TC14</strain>
    </source>
</reference>
<keyword evidence="1" id="KW-0732">Signal</keyword>
<dbReference type="EMBL" id="MWPV01000003">
    <property type="protein sequence ID" value="OUL57693.1"/>
    <property type="molecule type" value="Genomic_DNA"/>
</dbReference>